<keyword evidence="2" id="KW-0597">Phosphoprotein</keyword>
<reference evidence="9 10" key="1">
    <citation type="journal article" date="2018" name="Nat. Ecol. Evol.">
        <title>Pezizomycetes genomes reveal the molecular basis of ectomycorrhizal truffle lifestyle.</title>
        <authorList>
            <person name="Murat C."/>
            <person name="Payen T."/>
            <person name="Noel B."/>
            <person name="Kuo A."/>
            <person name="Morin E."/>
            <person name="Chen J."/>
            <person name="Kohler A."/>
            <person name="Krizsan K."/>
            <person name="Balestrini R."/>
            <person name="Da Silva C."/>
            <person name="Montanini B."/>
            <person name="Hainaut M."/>
            <person name="Levati E."/>
            <person name="Barry K.W."/>
            <person name="Belfiori B."/>
            <person name="Cichocki N."/>
            <person name="Clum A."/>
            <person name="Dockter R.B."/>
            <person name="Fauchery L."/>
            <person name="Guy J."/>
            <person name="Iotti M."/>
            <person name="Le Tacon F."/>
            <person name="Lindquist E.A."/>
            <person name="Lipzen A."/>
            <person name="Malagnac F."/>
            <person name="Mello A."/>
            <person name="Molinier V."/>
            <person name="Miyauchi S."/>
            <person name="Poulain J."/>
            <person name="Riccioni C."/>
            <person name="Rubini A."/>
            <person name="Sitrit Y."/>
            <person name="Splivallo R."/>
            <person name="Traeger S."/>
            <person name="Wang M."/>
            <person name="Zifcakova L."/>
            <person name="Wipf D."/>
            <person name="Zambonelli A."/>
            <person name="Paolocci F."/>
            <person name="Nowrousian M."/>
            <person name="Ottonello S."/>
            <person name="Baldrian P."/>
            <person name="Spatafora J.W."/>
            <person name="Henrissat B."/>
            <person name="Nagy L.G."/>
            <person name="Aury J.M."/>
            <person name="Wincker P."/>
            <person name="Grigoriev I.V."/>
            <person name="Bonfante P."/>
            <person name="Martin F.M."/>
        </authorList>
    </citation>
    <scope>NUCLEOTIDE SEQUENCE [LARGE SCALE GENOMIC DNA]</scope>
    <source>
        <strain evidence="9 10">CCBAS932</strain>
    </source>
</reference>
<dbReference type="SMART" id="SM00582">
    <property type="entry name" value="RPR"/>
    <property type="match status" value="1"/>
</dbReference>
<evidence type="ECO:0000259" key="8">
    <source>
        <dbReference type="PROSITE" id="PS51391"/>
    </source>
</evidence>
<evidence type="ECO:0000259" key="7">
    <source>
        <dbReference type="PROSITE" id="PS50102"/>
    </source>
</evidence>
<dbReference type="InterPro" id="IPR000504">
    <property type="entry name" value="RRM_dom"/>
</dbReference>
<feature type="compositionally biased region" description="Low complexity" evidence="6">
    <location>
        <begin position="306"/>
        <end position="345"/>
    </location>
</feature>
<dbReference type="Gene3D" id="1.25.40.90">
    <property type="match status" value="1"/>
</dbReference>
<dbReference type="GO" id="GO:0031126">
    <property type="term" value="P:sno(s)RNA 3'-end processing"/>
    <property type="evidence" value="ECO:0007669"/>
    <property type="project" value="UniProtKB-ARBA"/>
</dbReference>
<protein>
    <recommendedName>
        <fullName evidence="11">CID domain-containing protein</fullName>
    </recommendedName>
</protein>
<feature type="region of interest" description="Disordered" evidence="6">
    <location>
        <begin position="221"/>
        <end position="241"/>
    </location>
</feature>
<feature type="compositionally biased region" description="Polar residues" evidence="6">
    <location>
        <begin position="153"/>
        <end position="167"/>
    </location>
</feature>
<feature type="compositionally biased region" description="Basic residues" evidence="6">
    <location>
        <begin position="450"/>
        <end position="460"/>
    </location>
</feature>
<dbReference type="Proteomes" id="UP000277580">
    <property type="component" value="Unassembled WGS sequence"/>
</dbReference>
<dbReference type="PROSITE" id="PS50102">
    <property type="entry name" value="RRM"/>
    <property type="match status" value="1"/>
</dbReference>
<dbReference type="GO" id="GO:0010629">
    <property type="term" value="P:negative regulation of gene expression"/>
    <property type="evidence" value="ECO:0007669"/>
    <property type="project" value="UniProtKB-ARBA"/>
</dbReference>
<dbReference type="SUPFAM" id="SSF48464">
    <property type="entry name" value="ENTH/VHS domain"/>
    <property type="match status" value="1"/>
</dbReference>
<dbReference type="InterPro" id="IPR035979">
    <property type="entry name" value="RBD_domain_sf"/>
</dbReference>
<evidence type="ECO:0000313" key="9">
    <source>
        <dbReference type="EMBL" id="RPB15659.1"/>
    </source>
</evidence>
<dbReference type="InterPro" id="IPR048892">
    <property type="entry name" value="Nrd1_Seb1_dom2"/>
</dbReference>
<feature type="compositionally biased region" description="Low complexity" evidence="6">
    <location>
        <begin position="753"/>
        <end position="764"/>
    </location>
</feature>
<evidence type="ECO:0000256" key="6">
    <source>
        <dbReference type="SAM" id="MobiDB-lite"/>
    </source>
</evidence>
<dbReference type="FunCoup" id="A0A3N4L1W8">
    <property type="interactions" value="235"/>
</dbReference>
<dbReference type="PANTHER" id="PTHR10352">
    <property type="entry name" value="EUKARYOTIC TRANSLATION INITIATION FACTOR 3 SUBUNIT G"/>
    <property type="match status" value="1"/>
</dbReference>
<name>A0A3N4L1W8_9PEZI</name>
<dbReference type="InterPro" id="IPR008942">
    <property type="entry name" value="ENTH_VHS"/>
</dbReference>
<feature type="region of interest" description="Disordered" evidence="6">
    <location>
        <begin position="153"/>
        <end position="205"/>
    </location>
</feature>
<dbReference type="EMBL" id="ML119112">
    <property type="protein sequence ID" value="RPB15659.1"/>
    <property type="molecule type" value="Genomic_DNA"/>
</dbReference>
<dbReference type="CDD" id="cd16984">
    <property type="entry name" value="CID_Nrd1_like"/>
    <property type="match status" value="1"/>
</dbReference>
<dbReference type="FunFam" id="3.30.70.330:FF:000397">
    <property type="entry name" value="RNA binding protein Nrd1"/>
    <property type="match status" value="1"/>
</dbReference>
<feature type="compositionally biased region" description="Basic and acidic residues" evidence="6">
    <location>
        <begin position="422"/>
        <end position="437"/>
    </location>
</feature>
<evidence type="ECO:0000313" key="10">
    <source>
        <dbReference type="Proteomes" id="UP000277580"/>
    </source>
</evidence>
<evidence type="ECO:0000256" key="2">
    <source>
        <dbReference type="ARBA" id="ARBA00022553"/>
    </source>
</evidence>
<dbReference type="STRING" id="1392247.A0A3N4L1W8"/>
<dbReference type="GO" id="GO:0003723">
    <property type="term" value="F:RNA binding"/>
    <property type="evidence" value="ECO:0007669"/>
    <property type="project" value="UniProtKB-UniRule"/>
</dbReference>
<dbReference type="SUPFAM" id="SSF54928">
    <property type="entry name" value="RNA-binding domain, RBD"/>
    <property type="match status" value="1"/>
</dbReference>
<dbReference type="Pfam" id="PF21380">
    <property type="entry name" value="Nrd1-Seb1_dom2"/>
    <property type="match status" value="1"/>
</dbReference>
<dbReference type="InterPro" id="IPR012677">
    <property type="entry name" value="Nucleotide-bd_a/b_plait_sf"/>
</dbReference>
<feature type="region of interest" description="Disordered" evidence="6">
    <location>
        <begin position="711"/>
        <end position="767"/>
    </location>
</feature>
<dbReference type="FunFam" id="1.25.40.90:FF:000026">
    <property type="entry name" value="RNA binding protein Nrd1"/>
    <property type="match status" value="1"/>
</dbReference>
<dbReference type="Pfam" id="PF00076">
    <property type="entry name" value="RRM_1"/>
    <property type="match status" value="1"/>
</dbReference>
<feature type="region of interest" description="Disordered" evidence="6">
    <location>
        <begin position="294"/>
        <end position="345"/>
    </location>
</feature>
<dbReference type="Gene3D" id="3.30.70.330">
    <property type="match status" value="1"/>
</dbReference>
<evidence type="ECO:0000256" key="3">
    <source>
        <dbReference type="ARBA" id="ARBA00022884"/>
    </source>
</evidence>
<keyword evidence="4" id="KW-0539">Nucleus</keyword>
<proteinExistence type="predicted"/>
<evidence type="ECO:0008006" key="11">
    <source>
        <dbReference type="Google" id="ProtNLM"/>
    </source>
</evidence>
<dbReference type="AlphaFoldDB" id="A0A3N4L1W8"/>
<feature type="compositionally biased region" description="Low complexity" evidence="6">
    <location>
        <begin position="390"/>
        <end position="409"/>
    </location>
</feature>
<comment type="subcellular location">
    <subcellularLocation>
        <location evidence="1">Nucleus</location>
    </subcellularLocation>
</comment>
<feature type="domain" description="RRM" evidence="7">
    <location>
        <begin position="583"/>
        <end position="653"/>
    </location>
</feature>
<feature type="compositionally biased region" description="Pro residues" evidence="6">
    <location>
        <begin position="227"/>
        <end position="239"/>
    </location>
</feature>
<dbReference type="GO" id="GO:0032991">
    <property type="term" value="C:protein-containing complex"/>
    <property type="evidence" value="ECO:0007669"/>
    <property type="project" value="UniProtKB-ARBA"/>
</dbReference>
<feature type="compositionally biased region" description="Basic and acidic residues" evidence="6">
    <location>
        <begin position="733"/>
        <end position="752"/>
    </location>
</feature>
<evidence type="ECO:0000256" key="4">
    <source>
        <dbReference type="ARBA" id="ARBA00023242"/>
    </source>
</evidence>
<dbReference type="OrthoDB" id="79367at2759"/>
<sequence length="804" mass="87115">MSVVVELENALQAMLVTKPPGVSGSKINQITEISAKNVQSESVIIGKLYTHFKKCPGTHKLGPLYVVDSVARKYLDLAKKSQQPVSAEAPDGTYGAGVYRITQLLPSLMNDILQHAPPEENKDKIEKLVAIWERSSTFPPEVLMEIKQRIASSPMSQAYSQNSTTPTGSPPPHLQSLNGQMQAFPQYPMPQPQQPPQNQAQPNASNTASILQALANMAKQNQTVTPPAAPAQAPTPPVAATPQYNVSNGQMNGMSGLSQDTSLAPSRPIAPQVQAAPVPISYTPTPPIANNVPMYGNQMPGMYLGQQQQPQQQQPQQPQQPQIQASYSQYTQQQPQQPQQVPGAATAPVDQMALLQLLLNHPGLQGMSLPQLTQSFGALGAGAIGGADGQNGQAMPMWQQQQMQQLQQMINPPQVPQNASEPPRDGGYNRDVRRNERGYSPPPMSPPRYQGRRGRSRSRSPARFDRGGSAGGGAGRSPPNFRRRSPVYGEYEGNDTRNGREGGNSGGNERNRGRGRGGNGGFGRRGASPRGRRDRSRTPPNGNRFNGKGSQGGDRTTPTLPKFNKLVEFDEGIASNSIKVLSRTLFVGGVTISEDELRGLFERHGLVQSCIVNQDKRHAFIKMLTREDAVKARAGMETYRADNMTIRTRWGVGYGPRDCSDYQTGISIIPIDRLTDADQRWMVSAEYGGTGGKPLIGGMVVEEPDIEIGQGVSSKAISKRFPTDSGGAKGPRSSHDTFVEAHREQRNRRTDYNDNNQRGGRDNNIGVAPPTPGFGAGLPFMNFVPPNMPNGFQYPGFPGQSSGR</sequence>
<keyword evidence="10" id="KW-1185">Reference proteome</keyword>
<evidence type="ECO:0000256" key="5">
    <source>
        <dbReference type="PROSITE-ProRule" id="PRU00176"/>
    </source>
</evidence>
<keyword evidence="3 5" id="KW-0694">RNA-binding</keyword>
<accession>A0A3N4L1W8</accession>
<organism evidence="9 10">
    <name type="scientific">Morchella conica CCBAS932</name>
    <dbReference type="NCBI Taxonomy" id="1392247"/>
    <lineage>
        <taxon>Eukaryota</taxon>
        <taxon>Fungi</taxon>
        <taxon>Dikarya</taxon>
        <taxon>Ascomycota</taxon>
        <taxon>Pezizomycotina</taxon>
        <taxon>Pezizomycetes</taxon>
        <taxon>Pezizales</taxon>
        <taxon>Morchellaceae</taxon>
        <taxon>Morchella</taxon>
    </lineage>
</organism>
<gene>
    <name evidence="9" type="ORF">P167DRAFT_542809</name>
</gene>
<dbReference type="SMART" id="SM00360">
    <property type="entry name" value="RRM"/>
    <property type="match status" value="1"/>
</dbReference>
<dbReference type="InParanoid" id="A0A3N4L1W8"/>
<dbReference type="PROSITE" id="PS51391">
    <property type="entry name" value="CID"/>
    <property type="match status" value="1"/>
</dbReference>
<evidence type="ECO:0000256" key="1">
    <source>
        <dbReference type="ARBA" id="ARBA00004123"/>
    </source>
</evidence>
<dbReference type="GO" id="GO:0006369">
    <property type="term" value="P:termination of RNA polymerase II transcription"/>
    <property type="evidence" value="ECO:0007669"/>
    <property type="project" value="UniProtKB-ARBA"/>
</dbReference>
<feature type="domain" description="CID" evidence="8">
    <location>
        <begin position="1"/>
        <end position="154"/>
    </location>
</feature>
<dbReference type="Pfam" id="PF04818">
    <property type="entry name" value="CID"/>
    <property type="match status" value="1"/>
</dbReference>
<feature type="region of interest" description="Disordered" evidence="6">
    <location>
        <begin position="390"/>
        <end position="561"/>
    </location>
</feature>
<dbReference type="InterPro" id="IPR006569">
    <property type="entry name" value="CID_dom"/>
</dbReference>
<dbReference type="GO" id="GO:0031124">
    <property type="term" value="P:mRNA 3'-end processing"/>
    <property type="evidence" value="ECO:0007669"/>
    <property type="project" value="UniProtKB-ARBA"/>
</dbReference>
<dbReference type="GO" id="GO:0005634">
    <property type="term" value="C:nucleus"/>
    <property type="evidence" value="ECO:0007669"/>
    <property type="project" value="UniProtKB-SubCell"/>
</dbReference>